<evidence type="ECO:0000313" key="2">
    <source>
        <dbReference type="Proteomes" id="UP000316495"/>
    </source>
</evidence>
<name>A0A554LM62_9BACT</name>
<sequence>MENIYKQTIQIISNYMPKRNNQSIEQKIIIGFFRGIWWILSLPFRKRKKRISTKDKKYFLAKKQEILNIAETNDKIKLSHTLFEADKLVDNALKSQGFSGATFAERLRKAEKSMPKSIYQNIWAGHKIRNIIAHETGGVHESEIKNAIKKLLSYLEVL</sequence>
<organism evidence="1 2">
    <name type="scientific">Candidatus Berkelbacteria bacterium Athens1014_28</name>
    <dbReference type="NCBI Taxonomy" id="2017145"/>
    <lineage>
        <taxon>Bacteria</taxon>
        <taxon>Candidatus Berkelbacteria</taxon>
    </lineage>
</organism>
<comment type="caution">
    <text evidence="1">The sequence shown here is derived from an EMBL/GenBank/DDBJ whole genome shotgun (WGS) entry which is preliminary data.</text>
</comment>
<reference evidence="1 2" key="1">
    <citation type="submission" date="2017-07" db="EMBL/GenBank/DDBJ databases">
        <title>Mechanisms for carbon and nitrogen cycling indicate functional differentiation within the Candidate Phyla Radiation.</title>
        <authorList>
            <person name="Danczak R.E."/>
            <person name="Johnston M.D."/>
            <person name="Kenah C."/>
            <person name="Slattery M."/>
            <person name="Wrighton K.C."/>
            <person name="Wilkins M.J."/>
        </authorList>
    </citation>
    <scope>NUCLEOTIDE SEQUENCE [LARGE SCALE GENOMIC DNA]</scope>
    <source>
        <strain evidence="1">Athens1014_28</strain>
    </source>
</reference>
<gene>
    <name evidence="1" type="ORF">Athens101428_454</name>
</gene>
<dbReference type="Proteomes" id="UP000316495">
    <property type="component" value="Unassembled WGS sequence"/>
</dbReference>
<dbReference type="EMBL" id="VMGN01000023">
    <property type="protein sequence ID" value="TSC93980.1"/>
    <property type="molecule type" value="Genomic_DNA"/>
</dbReference>
<proteinExistence type="predicted"/>
<accession>A0A554LM62</accession>
<dbReference type="AlphaFoldDB" id="A0A554LM62"/>
<evidence type="ECO:0000313" key="1">
    <source>
        <dbReference type="EMBL" id="TSC93980.1"/>
    </source>
</evidence>
<protein>
    <recommendedName>
        <fullName evidence="3">DUF4145 domain-containing protein</fullName>
    </recommendedName>
</protein>
<evidence type="ECO:0008006" key="3">
    <source>
        <dbReference type="Google" id="ProtNLM"/>
    </source>
</evidence>